<evidence type="ECO:0000259" key="1">
    <source>
        <dbReference type="PROSITE" id="PS50280"/>
    </source>
</evidence>
<organism evidence="2">
    <name type="scientific">viral metagenome</name>
    <dbReference type="NCBI Taxonomy" id="1070528"/>
    <lineage>
        <taxon>unclassified sequences</taxon>
        <taxon>metagenomes</taxon>
        <taxon>organismal metagenomes</taxon>
    </lineage>
</organism>
<dbReference type="InterPro" id="IPR001214">
    <property type="entry name" value="SET_dom"/>
</dbReference>
<reference evidence="2" key="1">
    <citation type="journal article" date="2020" name="Nature">
        <title>Giant virus diversity and host interactions through global metagenomics.</title>
        <authorList>
            <person name="Schulz F."/>
            <person name="Roux S."/>
            <person name="Paez-Espino D."/>
            <person name="Jungbluth S."/>
            <person name="Walsh D.A."/>
            <person name="Denef V.J."/>
            <person name="McMahon K.D."/>
            <person name="Konstantinidis K.T."/>
            <person name="Eloe-Fadrosh E.A."/>
            <person name="Kyrpides N.C."/>
            <person name="Woyke T."/>
        </authorList>
    </citation>
    <scope>NUCLEOTIDE SEQUENCE</scope>
    <source>
        <strain evidence="2">GVMAG-M-3300020182-33</strain>
    </source>
</reference>
<evidence type="ECO:0000313" key="2">
    <source>
        <dbReference type="EMBL" id="QHS97878.1"/>
    </source>
</evidence>
<dbReference type="Pfam" id="PF00856">
    <property type="entry name" value="SET"/>
    <property type="match status" value="1"/>
</dbReference>
<feature type="domain" description="SET" evidence="1">
    <location>
        <begin position="5"/>
        <end position="219"/>
    </location>
</feature>
<name>A0A6C0C2J3_9ZZZZ</name>
<dbReference type="InterPro" id="IPR046341">
    <property type="entry name" value="SET_dom_sf"/>
</dbReference>
<dbReference type="InterPro" id="IPR050869">
    <property type="entry name" value="H3K4_H4K5_MeTrfase"/>
</dbReference>
<dbReference type="EMBL" id="MN739307">
    <property type="protein sequence ID" value="QHS97878.1"/>
    <property type="molecule type" value="Genomic_DNA"/>
</dbReference>
<sequence length="548" mass="62619">MHQLQKFSEATAQVVEASFGQEMRNKFSCVDDVDKGRVLVSKTPVAVASVAWQQAASFSSKPALGNIAYETLNEFCEQEKYITAKPFVWAALCSLTNEQSAKSRFAHELSTLTITAEEQYLLLLLRGRSNDSPQRCTKRIVDLFQLTVSPELLQKLSNRWSTNCFEEAEAQSYMIMWMPSFLNHSCLPNLRVSRDDASIHSLVALRDISVGEELTLSYIDDMELQDCISLRRNTFLQRRGFECRCSLCIAPRDPTRRVNCDMHCAGDIFCPGGSVHPPVYDAFQNCCHTQFSFLDWKGAYCAECQRIISEGEMRDIAEKENVLWYLIQQDFSNTGVREIETKYGHQFLEWLRRSFSPSHFMVERVRAHVCGLWRHPSPSPQNSLATKWSISLLTTLQERLDFALLYPLATALQARIMSDMCSELARNALPEHCQTEVQATVQDLQARAAEISLKLHLLLPVSRKNTSEEENEAALRISYTVVNKCHSREWIKRISDVYGKKHLHLQDLQEYHYDGEVMVANASYPFLNTQVLLTSVDNLSVRQPTQKD</sequence>
<dbReference type="AlphaFoldDB" id="A0A6C0C2J3"/>
<dbReference type="PANTHER" id="PTHR12197">
    <property type="entry name" value="HISTONE-LYSINE N-METHYLTRANSFERASE SMYD"/>
    <property type="match status" value="1"/>
</dbReference>
<protein>
    <recommendedName>
        <fullName evidence="1">SET domain-containing protein</fullName>
    </recommendedName>
</protein>
<dbReference type="PANTHER" id="PTHR12197:SF251">
    <property type="entry name" value="EG:BACR7C10.4 PROTEIN"/>
    <property type="match status" value="1"/>
</dbReference>
<dbReference type="SUPFAM" id="SSF82199">
    <property type="entry name" value="SET domain"/>
    <property type="match status" value="1"/>
</dbReference>
<dbReference type="PROSITE" id="PS50280">
    <property type="entry name" value="SET"/>
    <property type="match status" value="1"/>
</dbReference>
<dbReference type="CDD" id="cd20071">
    <property type="entry name" value="SET_SMYD"/>
    <property type="match status" value="1"/>
</dbReference>
<dbReference type="GO" id="GO:0005634">
    <property type="term" value="C:nucleus"/>
    <property type="evidence" value="ECO:0007669"/>
    <property type="project" value="TreeGrafter"/>
</dbReference>
<proteinExistence type="predicted"/>
<dbReference type="Gene3D" id="2.170.270.10">
    <property type="entry name" value="SET domain"/>
    <property type="match status" value="1"/>
</dbReference>
<accession>A0A6C0C2J3</accession>